<evidence type="ECO:0000313" key="2">
    <source>
        <dbReference type="Proteomes" id="UP000243140"/>
    </source>
</evidence>
<proteinExistence type="predicted"/>
<organism evidence="1 2">
    <name type="scientific">Mycobacterium malmoense</name>
    <dbReference type="NCBI Taxonomy" id="1780"/>
    <lineage>
        <taxon>Bacteria</taxon>
        <taxon>Bacillati</taxon>
        <taxon>Actinomycetota</taxon>
        <taxon>Actinomycetes</taxon>
        <taxon>Mycobacteriales</taxon>
        <taxon>Mycobacteriaceae</taxon>
        <taxon>Mycobacterium</taxon>
    </lineage>
</organism>
<protein>
    <submittedName>
        <fullName evidence="1">Uncharacterized protein</fullName>
    </submittedName>
</protein>
<sequence>MRLDALSGAERLVVHRVGEDRKHDERVYSFVDATSFRVMRDRRLREALAFDQDFAVAGFVEAQASR</sequence>
<evidence type="ECO:0000313" key="1">
    <source>
        <dbReference type="EMBL" id="ORA80238.1"/>
    </source>
</evidence>
<dbReference type="EMBL" id="MVHV01000018">
    <property type="protein sequence ID" value="ORA80238.1"/>
    <property type="molecule type" value="Genomic_DNA"/>
</dbReference>
<keyword evidence="2" id="KW-1185">Reference proteome</keyword>
<dbReference type="Proteomes" id="UP000243140">
    <property type="component" value="Unassembled WGS sequence"/>
</dbReference>
<dbReference type="RefSeq" id="WP_071511776.1">
    <property type="nucleotide sequence ID" value="NZ_CP060015.1"/>
</dbReference>
<dbReference type="Gene3D" id="3.40.50.1010">
    <property type="entry name" value="5'-nuclease"/>
    <property type="match status" value="1"/>
</dbReference>
<reference evidence="1 2" key="1">
    <citation type="submission" date="2017-02" db="EMBL/GenBank/DDBJ databases">
        <title>The new phylogeny of genus Mycobacterium.</title>
        <authorList>
            <person name="Tortoli E."/>
            <person name="Trovato A."/>
            <person name="Cirillo D.M."/>
        </authorList>
    </citation>
    <scope>NUCLEOTIDE SEQUENCE [LARGE SCALE GENOMIC DNA]</scope>
    <source>
        <strain evidence="1 2">IP1130001</strain>
    </source>
</reference>
<gene>
    <name evidence="1" type="ORF">BST29_17250</name>
</gene>
<name>A0ABX3SR75_MYCMA</name>
<accession>A0ABX3SR75</accession>
<comment type="caution">
    <text evidence="1">The sequence shown here is derived from an EMBL/GenBank/DDBJ whole genome shotgun (WGS) entry which is preliminary data.</text>
</comment>